<dbReference type="VEuPathDB" id="FungiDB:FOXG_00939"/>
<dbReference type="Proteomes" id="UP000002489">
    <property type="component" value="Unassembled WGS sequence"/>
</dbReference>
<gene>
    <name evidence="1" type="primary">28943222</name>
</gene>
<dbReference type="Gene3D" id="3.20.180.10">
    <property type="entry name" value="PNP-oxidase-like"/>
    <property type="match status" value="1"/>
</dbReference>
<dbReference type="SUPFAM" id="SSF50475">
    <property type="entry name" value="FMN-binding split barrel"/>
    <property type="match status" value="1"/>
</dbReference>
<reference evidence="2" key="1">
    <citation type="journal article" date="2012" name="Mol. Plant Microbe Interact.">
        <title>A highly conserved effector in Fusarium oxysporum is required for full virulence on Arabidopsis.</title>
        <authorList>
            <person name="Thatcher L.F."/>
            <person name="Gardiner D.M."/>
            <person name="Kazan K."/>
            <person name="Manners J."/>
        </authorList>
    </citation>
    <scope>NUCLEOTIDE SEQUENCE [LARGE SCALE GENOMIC DNA]</scope>
    <source>
        <strain evidence="2">Fo5176</strain>
    </source>
</reference>
<dbReference type="PANTHER" id="PTHR37783:SF1">
    <property type="entry name" value="MEMBRANE PROTEIN, PUTATIVE (AFU_ORTHOLOGUE AFUA_1G04315)-RELATED"/>
    <property type="match status" value="1"/>
</dbReference>
<dbReference type="PANTHER" id="PTHR37783">
    <property type="entry name" value="MEMBRANE PROTEIN, PUTATIVE (AFU_ORTHOLOGUE AFUA_1G04315)-RELATED"/>
    <property type="match status" value="1"/>
</dbReference>
<accession>A0A0D2XAM3</accession>
<reference evidence="1" key="2">
    <citation type="submission" date="2025-08" db="UniProtKB">
        <authorList>
            <consortium name="EnsemblFungi"/>
        </authorList>
    </citation>
    <scope>IDENTIFICATION</scope>
    <source>
        <strain evidence="1">4287 / CBS 123668 / FGSC 9935 / NRRL 34936</strain>
    </source>
</reference>
<dbReference type="EnsemblFungi" id="FOXG_00939T0">
    <property type="protein sequence ID" value="FOXG_00939P0"/>
    <property type="gene ID" value="FOXG_00939"/>
</dbReference>
<proteinExistence type="predicted"/>
<dbReference type="InterPro" id="IPR019595">
    <property type="entry name" value="DUF2470"/>
</dbReference>
<name>A0A0D2XAM3_FUSOF</name>
<evidence type="ECO:0000313" key="2">
    <source>
        <dbReference type="Proteomes" id="UP000002489"/>
    </source>
</evidence>
<sequence length="220" mass="25025">MASADDARKNRIVSHMNKDHTREISYYLRHYAHLSASAASSPVLKDTDLNGMTIKSNDGREHFVPFSPPLSSWAEVKDRIIEMANTAREGLGLSDVIITAYIPPEGFGIFVTGSVLFYFFCAGTLPWVQPGTRIWELLNEGFPGGATFFHWLVNAIFWPVIGIHLVECFFFDRKLQRHGVERFSGQWWLWLCNCFFEGFPAFKRVDGIVARKQDKSGKSQ</sequence>
<organism evidence="1 2">
    <name type="scientific">Fusarium oxysporum (strain Fo5176)</name>
    <name type="common">Fusarium vascular wilt</name>
    <dbReference type="NCBI Taxonomy" id="660025"/>
    <lineage>
        <taxon>Eukaryota</taxon>
        <taxon>Fungi</taxon>
        <taxon>Dikarya</taxon>
        <taxon>Ascomycota</taxon>
        <taxon>Pezizomycotina</taxon>
        <taxon>Sordariomycetes</taxon>
        <taxon>Hypocreomycetidae</taxon>
        <taxon>Hypocreales</taxon>
        <taxon>Nectriaceae</taxon>
        <taxon>Fusarium</taxon>
        <taxon>Fusarium oxysporum species complex</taxon>
    </lineage>
</organism>
<evidence type="ECO:0000313" key="1">
    <source>
        <dbReference type="EnsemblFungi" id="FOXG_00939P0"/>
    </source>
</evidence>
<dbReference type="Pfam" id="PF10615">
    <property type="entry name" value="DUF2470"/>
    <property type="match status" value="1"/>
</dbReference>
<dbReference type="InterPro" id="IPR037119">
    <property type="entry name" value="Haem_oxidase_HugZ-like_sf"/>
</dbReference>
<protein>
    <submittedName>
        <fullName evidence="1">Uncharacterized protein</fullName>
    </submittedName>
</protein>
<dbReference type="AlphaFoldDB" id="A0A0D2XAM3"/>